<feature type="region of interest" description="Disordered" evidence="1">
    <location>
        <begin position="280"/>
        <end position="308"/>
    </location>
</feature>
<comment type="caution">
    <text evidence="5">The sequence shown here is derived from an EMBL/GenBank/DDBJ whole genome shotgun (WGS) entry which is preliminary data.</text>
</comment>
<dbReference type="CDD" id="cd03143">
    <property type="entry name" value="A4_beta-galactosidase_middle_domain"/>
    <property type="match status" value="1"/>
</dbReference>
<sequence>MLWWLIRVTPPAPTIVRFPAIRLLMGLNPADETPAKTPWWLILLRLVIASLLIVGLAHPLLNPAAELPGAGPVVLVVDDGWASAANWPEMQRRADEIIDQADRADRRVVLVTTAAGQPAEPATLQRPADARGRISGLAPKPWPTDRAAAAERLKGLPIPAGATIFYLADGLDDRGGVKQLFETLRGLGPVRLVVPPDERLARLIEPGPGEAKDLTVRVERATQGEAPTVRLRAASEDGRQIAEAEGQFRSDSTTLDVAIPMPSELRNRVGRIEIEGEASAGATELVDESSRRRPVGIATDRPSGSSQPLLSDTYYLDRALSPFAELRHGTVTELLGRSLTLLVLPDGDPGPPEQDQAIGHWIEAGGVLLRFAGPTMAQREDDNLLPVMLRRGGRTIGGAMSWEKPAHLAEFPAGTPFAGLPVPADVTVDRQVLAEPAVDLASKTWARLTDGTPLVTAQQRGKGWLVLVHTSANTAWSNLALSGLFVDMLRRLVQLGQGVEGTGDAVLPPWRVLDGYGHLGAPLATAQPLNTAEAAKITLGPAHPPGFYGNETTHRALNLGPTVPSLAAFGSLPVGVVAENYTRMPEVDLRPGLLGAALLLGLIDILIGYGLRGLLRPRRAGLAGVLIALALAAAPAQAAPPQSAPQSSAPASATNGPDAFTVAATSELRLAYVVTGDGETDAMSKAGLVGLGNVLSRRTAVEAGDPMAVDVEADELIFFPLIYWPITGTQKPLSPAAAERVNRYLATGGTILFDTRDQGTGLPGAYGVADTARRLQTLLAGVKIPPLVAVPADHVLTKSFYLMQDFPGRWIGGTLWVEPAEDRTNDGVSTVVVGANDWAGAWAVDGQGFPSLPVVPGGEAQREQAYRFGVNLVMYALTGNYKADQVHVPAILERLGQ</sequence>
<dbReference type="NCBIfam" id="TIGR02226">
    <property type="entry name" value="two_anch"/>
    <property type="match status" value="1"/>
</dbReference>
<dbReference type="AlphaFoldDB" id="A0A8J3E133"/>
<evidence type="ECO:0000259" key="3">
    <source>
        <dbReference type="Pfam" id="PF07584"/>
    </source>
</evidence>
<feature type="transmembrane region" description="Helical" evidence="2">
    <location>
        <begin position="620"/>
        <end position="638"/>
    </location>
</feature>
<dbReference type="InterPro" id="IPR024163">
    <property type="entry name" value="Aerotolerance_reg_N"/>
</dbReference>
<keyword evidence="6" id="KW-1185">Reference proteome</keyword>
<keyword evidence="2" id="KW-0472">Membrane</keyword>
<dbReference type="EMBL" id="BMJQ01000002">
    <property type="protein sequence ID" value="GGF07655.1"/>
    <property type="molecule type" value="Genomic_DNA"/>
</dbReference>
<proteinExistence type="predicted"/>
<dbReference type="Gene3D" id="3.40.50.12140">
    <property type="entry name" value="Domain of unknown function DUF4159"/>
    <property type="match status" value="1"/>
</dbReference>
<dbReference type="InterPro" id="IPR029062">
    <property type="entry name" value="Class_I_gatase-like"/>
</dbReference>
<accession>A0A8J3E133</accession>
<feature type="domain" description="Aerotolerance regulator N-terminal" evidence="3">
    <location>
        <begin position="2"/>
        <end position="59"/>
    </location>
</feature>
<evidence type="ECO:0000256" key="2">
    <source>
        <dbReference type="SAM" id="Phobius"/>
    </source>
</evidence>
<evidence type="ECO:0000259" key="4">
    <source>
        <dbReference type="Pfam" id="PF13709"/>
    </source>
</evidence>
<feature type="transmembrane region" description="Helical" evidence="2">
    <location>
        <begin position="592"/>
        <end position="611"/>
    </location>
</feature>
<dbReference type="Pfam" id="PF07584">
    <property type="entry name" value="BatA"/>
    <property type="match status" value="1"/>
</dbReference>
<protein>
    <submittedName>
        <fullName evidence="5">Double-region</fullName>
    </submittedName>
</protein>
<evidence type="ECO:0000313" key="6">
    <source>
        <dbReference type="Proteomes" id="UP000646365"/>
    </source>
</evidence>
<reference evidence="5" key="2">
    <citation type="submission" date="2020-09" db="EMBL/GenBank/DDBJ databases">
        <authorList>
            <person name="Sun Q."/>
            <person name="Zhou Y."/>
        </authorList>
    </citation>
    <scope>NUCLEOTIDE SEQUENCE</scope>
    <source>
        <strain evidence="5">CGMCC 1.15725</strain>
    </source>
</reference>
<dbReference type="PANTHER" id="PTHR37464">
    <property type="entry name" value="BLL2463 PROTEIN"/>
    <property type="match status" value="1"/>
</dbReference>
<dbReference type="SUPFAM" id="SSF52317">
    <property type="entry name" value="Class I glutamine amidotransferase-like"/>
    <property type="match status" value="1"/>
</dbReference>
<keyword evidence="2" id="KW-0812">Transmembrane</keyword>
<keyword evidence="2" id="KW-1133">Transmembrane helix</keyword>
<evidence type="ECO:0000313" key="5">
    <source>
        <dbReference type="EMBL" id="GGF07655.1"/>
    </source>
</evidence>
<organism evidence="5 6">
    <name type="scientific">Aliidongia dinghuensis</name>
    <dbReference type="NCBI Taxonomy" id="1867774"/>
    <lineage>
        <taxon>Bacteria</taxon>
        <taxon>Pseudomonadati</taxon>
        <taxon>Pseudomonadota</taxon>
        <taxon>Alphaproteobacteria</taxon>
        <taxon>Rhodospirillales</taxon>
        <taxon>Dongiaceae</taxon>
        <taxon>Aliidongia</taxon>
    </lineage>
</organism>
<feature type="domain" description="DUF4159" evidence="4">
    <location>
        <begin position="669"/>
        <end position="877"/>
    </location>
</feature>
<dbReference type="PANTHER" id="PTHR37464:SF1">
    <property type="entry name" value="BLL2463 PROTEIN"/>
    <property type="match status" value="1"/>
</dbReference>
<gene>
    <name evidence="5" type="ORF">GCM10011611_11400</name>
</gene>
<dbReference type="Proteomes" id="UP000646365">
    <property type="component" value="Unassembled WGS sequence"/>
</dbReference>
<dbReference type="InterPro" id="IPR011933">
    <property type="entry name" value="Double_TM_dom"/>
</dbReference>
<evidence type="ECO:0000256" key="1">
    <source>
        <dbReference type="SAM" id="MobiDB-lite"/>
    </source>
</evidence>
<dbReference type="Pfam" id="PF13709">
    <property type="entry name" value="DUF4159"/>
    <property type="match status" value="1"/>
</dbReference>
<name>A0A8J3E133_9PROT</name>
<dbReference type="InterPro" id="IPR025297">
    <property type="entry name" value="DUF4159"/>
</dbReference>
<reference evidence="5" key="1">
    <citation type="journal article" date="2014" name="Int. J. Syst. Evol. Microbiol.">
        <title>Complete genome sequence of Corynebacterium casei LMG S-19264T (=DSM 44701T), isolated from a smear-ripened cheese.</title>
        <authorList>
            <consortium name="US DOE Joint Genome Institute (JGI-PGF)"/>
            <person name="Walter F."/>
            <person name="Albersmeier A."/>
            <person name="Kalinowski J."/>
            <person name="Ruckert C."/>
        </authorList>
    </citation>
    <scope>NUCLEOTIDE SEQUENCE</scope>
    <source>
        <strain evidence="5">CGMCC 1.15725</strain>
    </source>
</reference>